<dbReference type="Gene3D" id="3.40.50.2000">
    <property type="entry name" value="Glycogen Phosphorylase B"/>
    <property type="match status" value="1"/>
</dbReference>
<accession>V9VW92</accession>
<dbReference type="GO" id="GO:0006493">
    <property type="term" value="P:protein O-linked glycosylation"/>
    <property type="evidence" value="ECO:0007669"/>
    <property type="project" value="InterPro"/>
</dbReference>
<sequence length="214" mass="23586">MTNRDKRLKLFKETEVVVDPFAFMSAADDPELQKKFSIKAAQTHNTTAAEVEFSRLRAIDRKIRLGYFLNGFFNHGTMILMESQLKMHDRDQFEVFICDYGQANDQKGRQRAEVAADVYKPVADKEIVGIAAIAHTTASGALRAGVPVVTKIGKQFAARVASSLLHNVGMEELVASTPQKYQALALKPARDPAYLAGVQARVKNGIATGPLYDT</sequence>
<comment type="pathway">
    <text evidence="1">Protein modification; protein glycosylation.</text>
</comment>
<proteinExistence type="predicted"/>
<dbReference type="InterPro" id="IPR029489">
    <property type="entry name" value="OGT/SEC/SPY_C"/>
</dbReference>
<reference evidence="6 7" key="1">
    <citation type="submission" date="2013-09" db="EMBL/GenBank/DDBJ databases">
        <authorList>
            <consortium name="DOE Joint Genome Institute"/>
            <person name="Klenk H.-P."/>
            <person name="Huntemann M."/>
            <person name="Han J."/>
            <person name="Chen A."/>
            <person name="Kyrpides N."/>
            <person name="Mavromatis K."/>
            <person name="Markowitz V."/>
            <person name="Palaniappan K."/>
            <person name="Ivanova N."/>
            <person name="Schaumberg A."/>
            <person name="Pati A."/>
            <person name="Liolios K."/>
            <person name="Nordberg H.P."/>
            <person name="Cantor M.N."/>
            <person name="Hua S.X."/>
            <person name="Woyke T."/>
        </authorList>
    </citation>
    <scope>NUCLEOTIDE SEQUENCE [LARGE SCALE GENOMIC DNA]</scope>
    <source>
        <strain evidence="6 7">DSM 14336</strain>
    </source>
</reference>
<dbReference type="Proteomes" id="UP000018780">
    <property type="component" value="Chromosome"/>
</dbReference>
<keyword evidence="7" id="KW-1185">Reference proteome</keyword>
<evidence type="ECO:0000259" key="5">
    <source>
        <dbReference type="Pfam" id="PF13844"/>
    </source>
</evidence>
<dbReference type="Pfam" id="PF13844">
    <property type="entry name" value="Glyco_transf_41"/>
    <property type="match status" value="2"/>
</dbReference>
<evidence type="ECO:0000256" key="4">
    <source>
        <dbReference type="ARBA" id="ARBA00022803"/>
    </source>
</evidence>
<protein>
    <recommendedName>
        <fullName evidence="5">O-GlcNAc transferase C-terminal domain-containing protein</fullName>
    </recommendedName>
</protein>
<evidence type="ECO:0000256" key="3">
    <source>
        <dbReference type="ARBA" id="ARBA00022737"/>
    </source>
</evidence>
<gene>
    <name evidence="6" type="ORF">METH_09115</name>
</gene>
<dbReference type="AlphaFoldDB" id="V9VW92"/>
<evidence type="ECO:0000313" key="7">
    <source>
        <dbReference type="Proteomes" id="UP000018780"/>
    </source>
</evidence>
<dbReference type="EMBL" id="CP006773">
    <property type="protein sequence ID" value="AHD03031.1"/>
    <property type="molecule type" value="Genomic_DNA"/>
</dbReference>
<dbReference type="GO" id="GO:0097363">
    <property type="term" value="F:protein O-acetylglucosaminyltransferase activity"/>
    <property type="evidence" value="ECO:0007669"/>
    <property type="project" value="TreeGrafter"/>
</dbReference>
<name>V9VW92_9RHOB</name>
<keyword evidence="3" id="KW-0677">Repeat</keyword>
<organism evidence="6 7">
    <name type="scientific">Leisingera methylohalidivorans DSM 14336</name>
    <dbReference type="NCBI Taxonomy" id="999552"/>
    <lineage>
        <taxon>Bacteria</taxon>
        <taxon>Pseudomonadati</taxon>
        <taxon>Pseudomonadota</taxon>
        <taxon>Alphaproteobacteria</taxon>
        <taxon>Rhodobacterales</taxon>
        <taxon>Roseobacteraceae</taxon>
        <taxon>Leisingera</taxon>
    </lineage>
</organism>
<evidence type="ECO:0000256" key="1">
    <source>
        <dbReference type="ARBA" id="ARBA00004922"/>
    </source>
</evidence>
<evidence type="ECO:0000256" key="2">
    <source>
        <dbReference type="ARBA" id="ARBA00022679"/>
    </source>
</evidence>
<dbReference type="Gene3D" id="3.40.50.11380">
    <property type="match status" value="1"/>
</dbReference>
<evidence type="ECO:0000313" key="6">
    <source>
        <dbReference type="EMBL" id="AHD03031.1"/>
    </source>
</evidence>
<dbReference type="PATRIC" id="fig|999552.6.peg.1822"/>
<feature type="domain" description="O-GlcNAc transferase C-terminal" evidence="5">
    <location>
        <begin position="56"/>
        <end position="118"/>
    </location>
</feature>
<keyword evidence="2" id="KW-0808">Transferase</keyword>
<dbReference type="STRING" id="999552.METH_09115"/>
<dbReference type="PANTHER" id="PTHR44366">
    <property type="entry name" value="UDP-N-ACETYLGLUCOSAMINE--PEPTIDE N-ACETYLGLUCOSAMINYLTRANSFERASE 110 KDA SUBUNIT"/>
    <property type="match status" value="1"/>
</dbReference>
<feature type="domain" description="O-GlcNAc transferase C-terminal" evidence="5">
    <location>
        <begin position="134"/>
        <end position="214"/>
    </location>
</feature>
<dbReference type="PANTHER" id="PTHR44366:SF1">
    <property type="entry name" value="UDP-N-ACETYLGLUCOSAMINE--PEPTIDE N-ACETYLGLUCOSAMINYLTRANSFERASE 110 KDA SUBUNIT"/>
    <property type="match status" value="1"/>
</dbReference>
<dbReference type="HOGENOM" id="CLU_1287524_0_0_5"/>
<dbReference type="InterPro" id="IPR037919">
    <property type="entry name" value="OGT"/>
</dbReference>
<keyword evidence="4" id="KW-0802">TPR repeat</keyword>
<dbReference type="KEGG" id="lmd:METH_09115"/>